<organism evidence="1 2">
    <name type="scientific">Nakamurella antarctica</name>
    <dbReference type="NCBI Taxonomy" id="1902245"/>
    <lineage>
        <taxon>Bacteria</taxon>
        <taxon>Bacillati</taxon>
        <taxon>Actinomycetota</taxon>
        <taxon>Actinomycetes</taxon>
        <taxon>Nakamurellales</taxon>
        <taxon>Nakamurellaceae</taxon>
        <taxon>Nakamurella</taxon>
    </lineage>
</organism>
<gene>
    <name evidence="1" type="ORF">EH165_04220</name>
</gene>
<dbReference type="EMBL" id="CP034170">
    <property type="protein sequence ID" value="AZI57486.1"/>
    <property type="molecule type" value="Genomic_DNA"/>
</dbReference>
<keyword evidence="2" id="KW-1185">Reference proteome</keyword>
<dbReference type="KEGG" id="nak:EH165_04220"/>
<name>A0A3G8ZTZ0_9ACTN</name>
<dbReference type="RefSeq" id="WP_124798171.1">
    <property type="nucleotide sequence ID" value="NZ_CP034170.1"/>
</dbReference>
<dbReference type="Proteomes" id="UP000268084">
    <property type="component" value="Chromosome"/>
</dbReference>
<accession>A0A3G8ZTZ0</accession>
<protein>
    <submittedName>
        <fullName evidence="1">Uncharacterized protein</fullName>
    </submittedName>
</protein>
<proteinExistence type="predicted"/>
<reference evidence="1 2" key="2">
    <citation type="submission" date="2018-12" db="EMBL/GenBank/DDBJ databases">
        <title>Nakamurella antarcticus sp. nov., isolated from Antarctica South Shetland Islands soil.</title>
        <authorList>
            <person name="Peng F."/>
        </authorList>
    </citation>
    <scope>NUCLEOTIDE SEQUENCE [LARGE SCALE GENOMIC DNA]</scope>
    <source>
        <strain evidence="1 2">S14-144</strain>
    </source>
</reference>
<evidence type="ECO:0000313" key="1">
    <source>
        <dbReference type="EMBL" id="AZI57486.1"/>
    </source>
</evidence>
<dbReference type="OrthoDB" id="3827359at2"/>
<evidence type="ECO:0000313" key="2">
    <source>
        <dbReference type="Proteomes" id="UP000268084"/>
    </source>
</evidence>
<dbReference type="AlphaFoldDB" id="A0A3G8ZTZ0"/>
<reference evidence="1 2" key="1">
    <citation type="submission" date="2018-11" db="EMBL/GenBank/DDBJ databases">
        <authorList>
            <person name="Da X."/>
        </authorList>
    </citation>
    <scope>NUCLEOTIDE SEQUENCE [LARGE SCALE GENOMIC DNA]</scope>
    <source>
        <strain evidence="1 2">S14-144</strain>
    </source>
</reference>
<sequence>MRWEHLFADLEYQLAELEQAQDRSELADAERVAVGAVRLVERLAGSVGSPIRIGLSSGGAASGVLIRAGVDWLLVNESHGVDLMVSHAAVNFVEGLRAATGAAPSGIATKLDFRRALRAVARDRSPVTVSLGGGGEIAGTLDRVGADFIEVAVHAPWESRRSAAVQSVVTVPLAAVEVVRARPLG</sequence>